<dbReference type="RefSeq" id="WP_073239916.1">
    <property type="nucleotide sequence ID" value="NZ_FQUY01000025.1"/>
</dbReference>
<dbReference type="EMBL" id="FQUY01000025">
    <property type="protein sequence ID" value="SHF46296.1"/>
    <property type="molecule type" value="Genomic_DNA"/>
</dbReference>
<keyword evidence="2" id="KW-1185">Reference proteome</keyword>
<sequence>MNGQVNIVEKNEGPKINIVQDGTKVILDEIMTLDLEKYERDFDVHINICTNEFGFLTFGLNKWYVAQIDIPARAYDTVIDGEDENGNPMEKQFPIPFDMGKVTITLWAKGGATNE</sequence>
<evidence type="ECO:0000313" key="2">
    <source>
        <dbReference type="Proteomes" id="UP000184148"/>
    </source>
</evidence>
<organism evidence="1 2">
    <name type="scientific">Desulforamulus putei DSM 12395</name>
    <dbReference type="NCBI Taxonomy" id="1121429"/>
    <lineage>
        <taxon>Bacteria</taxon>
        <taxon>Bacillati</taxon>
        <taxon>Bacillota</taxon>
        <taxon>Clostridia</taxon>
        <taxon>Eubacteriales</taxon>
        <taxon>Peptococcaceae</taxon>
        <taxon>Desulforamulus</taxon>
    </lineage>
</organism>
<dbReference type="AlphaFoldDB" id="A0A1M5BV59"/>
<dbReference type="Proteomes" id="UP000184148">
    <property type="component" value="Unassembled WGS sequence"/>
</dbReference>
<dbReference type="STRING" id="1121429.SAMN02745133_02716"/>
<accession>A0A1M5BV59</accession>
<dbReference type="OrthoDB" id="2971178at2"/>
<gene>
    <name evidence="1" type="ORF">SAMN02745133_02716</name>
</gene>
<proteinExistence type="predicted"/>
<name>A0A1M5BV59_9FIRM</name>
<protein>
    <submittedName>
        <fullName evidence="1">Uncharacterized protein</fullName>
    </submittedName>
</protein>
<reference evidence="2" key="1">
    <citation type="submission" date="2016-11" db="EMBL/GenBank/DDBJ databases">
        <authorList>
            <person name="Varghese N."/>
            <person name="Submissions S."/>
        </authorList>
    </citation>
    <scope>NUCLEOTIDE SEQUENCE [LARGE SCALE GENOMIC DNA]</scope>
    <source>
        <strain evidence="2">DSM 12395</strain>
    </source>
</reference>
<evidence type="ECO:0000313" key="1">
    <source>
        <dbReference type="EMBL" id="SHF46296.1"/>
    </source>
</evidence>